<sequence>MPRLKDKLISDSPPSVPTPSSISVEVEVISEPLLESPLEPETNLVISTPFSSTLDPFSIPETPDLVLEDSDEDAEHLEPHAQALRDYQLERDRVCRRIGAHLTGSRNAGSDRVWPPGLPVGVSPI</sequence>
<organism evidence="1 2">
    <name type="scientific">Catharanthus roseus</name>
    <name type="common">Madagascar periwinkle</name>
    <name type="synonym">Vinca rosea</name>
    <dbReference type="NCBI Taxonomy" id="4058"/>
    <lineage>
        <taxon>Eukaryota</taxon>
        <taxon>Viridiplantae</taxon>
        <taxon>Streptophyta</taxon>
        <taxon>Embryophyta</taxon>
        <taxon>Tracheophyta</taxon>
        <taxon>Spermatophyta</taxon>
        <taxon>Magnoliopsida</taxon>
        <taxon>eudicotyledons</taxon>
        <taxon>Gunneridae</taxon>
        <taxon>Pentapetalae</taxon>
        <taxon>asterids</taxon>
        <taxon>lamiids</taxon>
        <taxon>Gentianales</taxon>
        <taxon>Apocynaceae</taxon>
        <taxon>Rauvolfioideae</taxon>
        <taxon>Vinceae</taxon>
        <taxon>Catharanthinae</taxon>
        <taxon>Catharanthus</taxon>
    </lineage>
</organism>
<proteinExistence type="predicted"/>
<dbReference type="EMBL" id="CM044706">
    <property type="protein sequence ID" value="KAI5659512.1"/>
    <property type="molecule type" value="Genomic_DNA"/>
</dbReference>
<evidence type="ECO:0000313" key="2">
    <source>
        <dbReference type="Proteomes" id="UP001060085"/>
    </source>
</evidence>
<name>A0ACC0AGE1_CATRO</name>
<dbReference type="Proteomes" id="UP001060085">
    <property type="component" value="Linkage Group LG06"/>
</dbReference>
<reference evidence="2" key="1">
    <citation type="journal article" date="2023" name="Nat. Plants">
        <title>Single-cell RNA sequencing provides a high-resolution roadmap for understanding the multicellular compartmentation of specialized metabolism.</title>
        <authorList>
            <person name="Sun S."/>
            <person name="Shen X."/>
            <person name="Li Y."/>
            <person name="Li Y."/>
            <person name="Wang S."/>
            <person name="Li R."/>
            <person name="Zhang H."/>
            <person name="Shen G."/>
            <person name="Guo B."/>
            <person name="Wei J."/>
            <person name="Xu J."/>
            <person name="St-Pierre B."/>
            <person name="Chen S."/>
            <person name="Sun C."/>
        </authorList>
    </citation>
    <scope>NUCLEOTIDE SEQUENCE [LARGE SCALE GENOMIC DNA]</scope>
</reference>
<keyword evidence="2" id="KW-1185">Reference proteome</keyword>
<accession>A0ACC0AGE1</accession>
<comment type="caution">
    <text evidence="1">The sequence shown here is derived from an EMBL/GenBank/DDBJ whole genome shotgun (WGS) entry which is preliminary data.</text>
</comment>
<evidence type="ECO:0000313" key="1">
    <source>
        <dbReference type="EMBL" id="KAI5659512.1"/>
    </source>
</evidence>
<protein>
    <submittedName>
        <fullName evidence="1">Uncharacterized protein</fullName>
    </submittedName>
</protein>
<gene>
    <name evidence="1" type="ORF">M9H77_28305</name>
</gene>